<dbReference type="Proteomes" id="UP000311919">
    <property type="component" value="Unassembled WGS sequence"/>
</dbReference>
<dbReference type="AlphaFoldDB" id="A0A4Z2DF39"/>
<evidence type="ECO:0000313" key="2">
    <source>
        <dbReference type="Proteomes" id="UP000311919"/>
    </source>
</evidence>
<protein>
    <submittedName>
        <fullName evidence="1">Uncharacterized protein</fullName>
    </submittedName>
</protein>
<feature type="non-terminal residue" evidence="1">
    <location>
        <position position="1"/>
    </location>
</feature>
<evidence type="ECO:0000313" key="1">
    <source>
        <dbReference type="EMBL" id="TNN15038.1"/>
    </source>
</evidence>
<proteinExistence type="predicted"/>
<feature type="non-terminal residue" evidence="1">
    <location>
        <position position="50"/>
    </location>
</feature>
<gene>
    <name evidence="1" type="ORF">EWB00_001657</name>
</gene>
<sequence>FGDLEFDKRMELVRQMGCNEISKELLVLVVVFDQSPLQYYYMQVHKYSEK</sequence>
<dbReference type="EMBL" id="SKCS01000158">
    <property type="protein sequence ID" value="TNN15038.1"/>
    <property type="molecule type" value="Genomic_DNA"/>
</dbReference>
<name>A0A4Z2DF39_SCHJA</name>
<reference evidence="1 2" key="1">
    <citation type="submission" date="2019-03" db="EMBL/GenBank/DDBJ databases">
        <title>An improved genome assembly of the fluke Schistosoma japonicum.</title>
        <authorList>
            <person name="Hu W."/>
            <person name="Luo F."/>
            <person name="Yin M."/>
            <person name="Mo X."/>
            <person name="Sun C."/>
            <person name="Wu Q."/>
            <person name="Zhu B."/>
            <person name="Xiang M."/>
            <person name="Wang J."/>
            <person name="Wang Y."/>
            <person name="Zhang T."/>
            <person name="Xu B."/>
            <person name="Zheng H."/>
            <person name="Feng Z."/>
        </authorList>
    </citation>
    <scope>NUCLEOTIDE SEQUENCE [LARGE SCALE GENOMIC DNA]</scope>
    <source>
        <strain evidence="1">HuSjv2</strain>
        <tissue evidence="1">Worms</tissue>
    </source>
</reference>
<organism evidence="1 2">
    <name type="scientific">Schistosoma japonicum</name>
    <name type="common">Blood fluke</name>
    <dbReference type="NCBI Taxonomy" id="6182"/>
    <lineage>
        <taxon>Eukaryota</taxon>
        <taxon>Metazoa</taxon>
        <taxon>Spiralia</taxon>
        <taxon>Lophotrochozoa</taxon>
        <taxon>Platyhelminthes</taxon>
        <taxon>Trematoda</taxon>
        <taxon>Digenea</taxon>
        <taxon>Strigeidida</taxon>
        <taxon>Schistosomatoidea</taxon>
        <taxon>Schistosomatidae</taxon>
        <taxon>Schistosoma</taxon>
    </lineage>
</organism>
<keyword evidence="2" id="KW-1185">Reference proteome</keyword>
<comment type="caution">
    <text evidence="1">The sequence shown here is derived from an EMBL/GenBank/DDBJ whole genome shotgun (WGS) entry which is preliminary data.</text>
</comment>
<accession>A0A4Z2DF39</accession>